<dbReference type="InterPro" id="IPR051783">
    <property type="entry name" value="NAD(P)-dependent_oxidoreduct"/>
</dbReference>
<comment type="caution">
    <text evidence="2">The sequence shown here is derived from an EMBL/GenBank/DDBJ whole genome shotgun (WGS) entry which is preliminary data.</text>
</comment>
<keyword evidence="3" id="KW-1185">Reference proteome</keyword>
<dbReference type="Proteomes" id="UP000766486">
    <property type="component" value="Unassembled WGS sequence"/>
</dbReference>
<dbReference type="PANTHER" id="PTHR48079:SF6">
    <property type="entry name" value="NAD(P)-BINDING DOMAIN-CONTAINING PROTEIN-RELATED"/>
    <property type="match status" value="1"/>
</dbReference>
<reference evidence="2 3" key="1">
    <citation type="submission" date="2019-06" db="EMBL/GenBank/DDBJ databases">
        <authorList>
            <person name="Broberg M."/>
        </authorList>
    </citation>
    <scope>NUCLEOTIDE SEQUENCE [LARGE SCALE GENOMIC DNA]</scope>
</reference>
<organism evidence="2 3">
    <name type="scientific">Bionectria ochroleuca</name>
    <name type="common">Gliocladium roseum</name>
    <dbReference type="NCBI Taxonomy" id="29856"/>
    <lineage>
        <taxon>Eukaryota</taxon>
        <taxon>Fungi</taxon>
        <taxon>Dikarya</taxon>
        <taxon>Ascomycota</taxon>
        <taxon>Pezizomycotina</taxon>
        <taxon>Sordariomycetes</taxon>
        <taxon>Hypocreomycetidae</taxon>
        <taxon>Hypocreales</taxon>
        <taxon>Bionectriaceae</taxon>
        <taxon>Clonostachys</taxon>
    </lineage>
</organism>
<accession>A0ABY6UDN4</accession>
<dbReference type="InterPro" id="IPR001509">
    <property type="entry name" value="Epimerase_deHydtase"/>
</dbReference>
<proteinExistence type="predicted"/>
<dbReference type="Pfam" id="PF01370">
    <property type="entry name" value="Epimerase"/>
    <property type="match status" value="1"/>
</dbReference>
<evidence type="ECO:0000313" key="3">
    <source>
        <dbReference type="Proteomes" id="UP000766486"/>
    </source>
</evidence>
<evidence type="ECO:0000259" key="1">
    <source>
        <dbReference type="Pfam" id="PF01370"/>
    </source>
</evidence>
<sequence>MSSPANKILVTGGTGYVGGTVLDHLLKSTEASIRGLSFDLLVRGTEVAEKLKESYGNRVNPIQWAGLSDPDAIANIAANYDIIVNVGSGFVPAGAKAFVDGLARRVKPAAPKPWLLHIGGCTNLADRPLTQESFPDREWDDADGGAVYEFLRREDEREPYPQRTTEVGILTAAEEAGVQALSLNTPCIFGEGTGLFNKQGIIIPVLMRYVVGHGHGFKLTETSNFDWVHVEDLADVYVLLLRTILEREDRGVGYLPSGKTGIIFPAVGRALQTEIMQRCLDAAFDAGVLPREDTPKVKEIRQVPLQEIANEITAGLIDMAERGWAGNKAQKGTQARKLLEWNPTRLEAAWKQDFVDELNALKDGRRGITMESCVGKKP</sequence>
<dbReference type="PANTHER" id="PTHR48079">
    <property type="entry name" value="PROTEIN YEEZ"/>
    <property type="match status" value="1"/>
</dbReference>
<protein>
    <recommendedName>
        <fullName evidence="1">NAD-dependent epimerase/dehydratase domain-containing protein</fullName>
    </recommendedName>
</protein>
<feature type="domain" description="NAD-dependent epimerase/dehydratase" evidence="1">
    <location>
        <begin position="158"/>
        <end position="243"/>
    </location>
</feature>
<dbReference type="Gene3D" id="3.40.50.720">
    <property type="entry name" value="NAD(P)-binding Rossmann-like Domain"/>
    <property type="match status" value="2"/>
</dbReference>
<evidence type="ECO:0000313" key="2">
    <source>
        <dbReference type="EMBL" id="VUC29273.1"/>
    </source>
</evidence>
<dbReference type="SUPFAM" id="SSF51735">
    <property type="entry name" value="NAD(P)-binding Rossmann-fold domains"/>
    <property type="match status" value="1"/>
</dbReference>
<gene>
    <name evidence="2" type="ORF">CLO192961_LOCUS252327</name>
</gene>
<name>A0ABY6UDN4_BIOOC</name>
<dbReference type="InterPro" id="IPR036291">
    <property type="entry name" value="NAD(P)-bd_dom_sf"/>
</dbReference>
<dbReference type="EMBL" id="CABFNS010000798">
    <property type="protein sequence ID" value="VUC29273.1"/>
    <property type="molecule type" value="Genomic_DNA"/>
</dbReference>